<sequence>MDYKLIYDNLINRAKTRSLDQYTERHHIIPQCMGGSNDASNLVNLTPEEHYVAHQLLVKIHPNVHKLVYAANMMTVSTKYMQRNNKTFGWIRRRFAELERNKHVSAETRKKMSEAFARKERITCPHCGKEGLPGNMRRWHFDNCSKGPNKTIHTIPNEQKLKIKEGMKSAVWATKSCQYCGKEGKQCVISTHEKFCKSNPNHVKKTEVQHTCIHCGKTSTKGNITRWHNDNCKNRPR</sequence>
<reference evidence="2" key="1">
    <citation type="submission" date="2024-03" db="EMBL/GenBank/DDBJ databases">
        <title>A Strategy of Expanding the Host Range of Bacteriophages and Delaying Bacteriophage Resistance: A Bacteriophage Cocktail Treatment Approach in Klebsiella pneumoniae.</title>
        <authorList>
            <person name="Chen H."/>
        </authorList>
    </citation>
    <scope>NUCLEOTIDE SEQUENCE</scope>
</reference>
<proteinExistence type="predicted"/>
<name>A0AB39U122_9CAUD</name>
<dbReference type="CDD" id="cd00085">
    <property type="entry name" value="HNHc"/>
    <property type="match status" value="1"/>
</dbReference>
<protein>
    <recommendedName>
        <fullName evidence="1">HNH nuclease domain-containing protein</fullName>
    </recommendedName>
</protein>
<evidence type="ECO:0000259" key="1">
    <source>
        <dbReference type="SMART" id="SM00507"/>
    </source>
</evidence>
<organism evidence="2">
    <name type="scientific">Klebsiella phage Phi_KR8</name>
    <dbReference type="NCBI Taxonomy" id="3240397"/>
    <lineage>
        <taxon>Viruses</taxon>
        <taxon>Duplodnaviria</taxon>
        <taxon>Heunggongvirae</taxon>
        <taxon>Uroviricota</taxon>
        <taxon>Caudoviricetes</taxon>
    </lineage>
</organism>
<dbReference type="SMART" id="SM00507">
    <property type="entry name" value="HNHc"/>
    <property type="match status" value="1"/>
</dbReference>
<evidence type="ECO:0000313" key="2">
    <source>
        <dbReference type="EMBL" id="XDQ96702.1"/>
    </source>
</evidence>
<gene>
    <name evidence="2" type="ORF">BCGALACO_00283</name>
</gene>
<dbReference type="InterPro" id="IPR003615">
    <property type="entry name" value="HNH_nuc"/>
</dbReference>
<accession>A0AB39U122</accession>
<feature type="domain" description="HNH nuclease" evidence="1">
    <location>
        <begin position="5"/>
        <end position="51"/>
    </location>
</feature>
<dbReference type="EMBL" id="PP442064">
    <property type="protein sequence ID" value="XDQ96702.1"/>
    <property type="molecule type" value="Genomic_DNA"/>
</dbReference>